<dbReference type="Proteomes" id="UP000184245">
    <property type="component" value="Unassembled WGS sequence"/>
</dbReference>
<evidence type="ECO:0000256" key="1">
    <source>
        <dbReference type="SAM" id="Phobius"/>
    </source>
</evidence>
<dbReference type="RefSeq" id="WP_072850958.1">
    <property type="nucleotide sequence ID" value="NZ_FQVI01000007.1"/>
</dbReference>
<dbReference type="STRING" id="1122155.SAMN02745158_01746"/>
<protein>
    <submittedName>
        <fullName evidence="2">Uncharacterized protein</fullName>
    </submittedName>
</protein>
<keyword evidence="3" id="KW-1185">Reference proteome</keyword>
<dbReference type="OrthoDB" id="9783125at2"/>
<keyword evidence="1" id="KW-1133">Transmembrane helix</keyword>
<organism evidence="2 3">
    <name type="scientific">Lactonifactor longoviformis DSM 17459</name>
    <dbReference type="NCBI Taxonomy" id="1122155"/>
    <lineage>
        <taxon>Bacteria</taxon>
        <taxon>Bacillati</taxon>
        <taxon>Bacillota</taxon>
        <taxon>Clostridia</taxon>
        <taxon>Eubacteriales</taxon>
        <taxon>Clostridiaceae</taxon>
        <taxon>Lactonifactor</taxon>
    </lineage>
</organism>
<evidence type="ECO:0000313" key="3">
    <source>
        <dbReference type="Proteomes" id="UP000184245"/>
    </source>
</evidence>
<accession>A0A1M4WVE9</accession>
<dbReference type="AlphaFoldDB" id="A0A1M4WVE9"/>
<proteinExistence type="predicted"/>
<dbReference type="EMBL" id="FQVI01000007">
    <property type="protein sequence ID" value="SHE85206.1"/>
    <property type="molecule type" value="Genomic_DNA"/>
</dbReference>
<feature type="transmembrane region" description="Helical" evidence="1">
    <location>
        <begin position="45"/>
        <end position="69"/>
    </location>
</feature>
<keyword evidence="1" id="KW-0472">Membrane</keyword>
<sequence length="200" mass="22761">MKATKGSYGYIRAQKIKRTWITLALFAAPLLVFFTGLVLKGNRNTIFTVIAILGCLPACKMAVSSIMMYMQKPMKKEDYEAIEAHKGELTCGYELVVTAYEKQSFLDSVVVCGNTVAAYSSREKTDGPFVEKHIQKILKQNGFSVSVKVFRELKSYLERLDSLNEHRESIEKDIRFTPDENYPELTRNELILHTIYAISL</sequence>
<name>A0A1M4WVE9_9CLOT</name>
<reference evidence="2 3" key="1">
    <citation type="submission" date="2016-11" db="EMBL/GenBank/DDBJ databases">
        <authorList>
            <person name="Jaros S."/>
            <person name="Januszkiewicz K."/>
            <person name="Wedrychowicz H."/>
        </authorList>
    </citation>
    <scope>NUCLEOTIDE SEQUENCE [LARGE SCALE GENOMIC DNA]</scope>
    <source>
        <strain evidence="2 3">DSM 17459</strain>
    </source>
</reference>
<gene>
    <name evidence="2" type="ORF">SAMN02745158_01746</name>
</gene>
<evidence type="ECO:0000313" key="2">
    <source>
        <dbReference type="EMBL" id="SHE85206.1"/>
    </source>
</evidence>
<feature type="transmembrane region" description="Helical" evidence="1">
    <location>
        <begin position="20"/>
        <end position="39"/>
    </location>
</feature>
<keyword evidence="1" id="KW-0812">Transmembrane</keyword>